<sequence>MRPSDDEHPLAAAAAAHDTTDVEQFDRTGETSSPSDKQQDIDADWQTVTSELAPTVLPPARRRPIDLVLHLNTKNVGSSLADVSDVSDDGSSHQFVGGEEEEEEQQEELRLFATRGRHLQQHQRPARAAAAIRRISRDAASLAKRSDLRKPLSYTSLDDDSDPGRDEYNIDISARNDSRRRKDKGQPRHHHHPYHHHPWSLAAMNRDSQELLGIGSRDRHQYSPPAPPLTPLTPLALHGTQMRRDFATDSLHHLRRHHHHHDRRSGATQTSIPRLPFPLISLPEAAALQYQRRERGEEDHTDPGPMFAAKARSCTISTVSTMGPNTPCTPLGHHLLPPDVLTKPPQAYLGHNRAHGLLTAAVAHDPEHHNQHRQQLNTSSVLDHDYNNTTSYFRTSSLLLPPPKSSSILSGRFFCLSRFSTSASASAAAARARDSSSRAGLPAAHHRHHHHAHASYKPGCLTRSQTELLRSARNETLHRRQRRRQTALYRGNDDDDDNDHNDDEDMKPQRRIFLVILISTIFFPLVGGLALLGKFDGTISWYCKGERASFTREQRSMLKQQLLVEALVYPALMIALSVHYAIHK</sequence>
<organism evidence="3 4">
    <name type="scientific">Moelleriella libera RCEF 2490</name>
    <dbReference type="NCBI Taxonomy" id="1081109"/>
    <lineage>
        <taxon>Eukaryota</taxon>
        <taxon>Fungi</taxon>
        <taxon>Dikarya</taxon>
        <taxon>Ascomycota</taxon>
        <taxon>Pezizomycotina</taxon>
        <taxon>Sordariomycetes</taxon>
        <taxon>Hypocreomycetidae</taxon>
        <taxon>Hypocreales</taxon>
        <taxon>Clavicipitaceae</taxon>
        <taxon>Moelleriella</taxon>
    </lineage>
</organism>
<feature type="compositionally biased region" description="Acidic residues" evidence="1">
    <location>
        <begin position="493"/>
        <end position="504"/>
    </location>
</feature>
<evidence type="ECO:0000256" key="2">
    <source>
        <dbReference type="SAM" id="Phobius"/>
    </source>
</evidence>
<feature type="compositionally biased region" description="Basic residues" evidence="1">
    <location>
        <begin position="444"/>
        <end position="454"/>
    </location>
</feature>
<reference evidence="3 4" key="1">
    <citation type="journal article" date="2016" name="Genome Biol. Evol.">
        <title>Divergent and convergent evolution of fungal pathogenicity.</title>
        <authorList>
            <person name="Shang Y."/>
            <person name="Xiao G."/>
            <person name="Zheng P."/>
            <person name="Cen K."/>
            <person name="Zhan S."/>
            <person name="Wang C."/>
        </authorList>
    </citation>
    <scope>NUCLEOTIDE SEQUENCE [LARGE SCALE GENOMIC DNA]</scope>
    <source>
        <strain evidence="3 4">RCEF 2490</strain>
    </source>
</reference>
<feature type="region of interest" description="Disordered" evidence="1">
    <location>
        <begin position="152"/>
        <end position="201"/>
    </location>
</feature>
<accession>A0A162II37</accession>
<dbReference type="OrthoDB" id="5353066at2759"/>
<protein>
    <submittedName>
        <fullName evidence="3">Uncharacterized protein</fullName>
    </submittedName>
</protein>
<dbReference type="Proteomes" id="UP000078544">
    <property type="component" value="Unassembled WGS sequence"/>
</dbReference>
<keyword evidence="2" id="KW-0472">Membrane</keyword>
<keyword evidence="2" id="KW-0812">Transmembrane</keyword>
<feature type="region of interest" description="Disordered" evidence="1">
    <location>
        <begin position="430"/>
        <end position="457"/>
    </location>
</feature>
<evidence type="ECO:0000313" key="3">
    <source>
        <dbReference type="EMBL" id="KZZ93793.1"/>
    </source>
</evidence>
<dbReference type="EMBL" id="AZGY01000012">
    <property type="protein sequence ID" value="KZZ93793.1"/>
    <property type="molecule type" value="Genomic_DNA"/>
</dbReference>
<keyword evidence="2" id="KW-1133">Transmembrane helix</keyword>
<feature type="compositionally biased region" description="Basic residues" evidence="1">
    <location>
        <begin position="178"/>
        <end position="198"/>
    </location>
</feature>
<feature type="region of interest" description="Disordered" evidence="1">
    <location>
        <begin position="1"/>
        <end position="42"/>
    </location>
</feature>
<name>A0A162II37_9HYPO</name>
<evidence type="ECO:0000256" key="1">
    <source>
        <dbReference type="SAM" id="MobiDB-lite"/>
    </source>
</evidence>
<feature type="region of interest" description="Disordered" evidence="1">
    <location>
        <begin position="474"/>
        <end position="504"/>
    </location>
</feature>
<keyword evidence="4" id="KW-1185">Reference proteome</keyword>
<evidence type="ECO:0000313" key="4">
    <source>
        <dbReference type="Proteomes" id="UP000078544"/>
    </source>
</evidence>
<gene>
    <name evidence="3" type="ORF">AAL_05509</name>
</gene>
<feature type="transmembrane region" description="Helical" evidence="2">
    <location>
        <begin position="562"/>
        <end position="582"/>
    </location>
</feature>
<feature type="region of interest" description="Disordered" evidence="1">
    <location>
        <begin position="80"/>
        <end position="103"/>
    </location>
</feature>
<proteinExistence type="predicted"/>
<comment type="caution">
    <text evidence="3">The sequence shown here is derived from an EMBL/GenBank/DDBJ whole genome shotgun (WGS) entry which is preliminary data.</text>
</comment>
<dbReference type="AlphaFoldDB" id="A0A162II37"/>
<feature type="compositionally biased region" description="Basic and acidic residues" evidence="1">
    <location>
        <begin position="18"/>
        <end position="29"/>
    </location>
</feature>
<feature type="transmembrane region" description="Helical" evidence="2">
    <location>
        <begin position="512"/>
        <end position="532"/>
    </location>
</feature>